<reference evidence="6 7" key="1">
    <citation type="submission" date="2015-07" db="EMBL/GenBank/DDBJ databases">
        <authorList>
            <person name="Kim K.M."/>
        </authorList>
    </citation>
    <scope>NUCLEOTIDE SEQUENCE [LARGE SCALE GENOMIC DNA]</scope>
    <source>
        <strain evidence="6 7">KCTC 12363</strain>
    </source>
</reference>
<dbReference type="Proteomes" id="UP000036520">
    <property type="component" value="Chromosome"/>
</dbReference>
<dbReference type="EMBL" id="CP012040">
    <property type="protein sequence ID" value="AKP53370.1"/>
    <property type="molecule type" value="Genomic_DNA"/>
</dbReference>
<dbReference type="GO" id="GO:0016757">
    <property type="term" value="F:glycosyltransferase activity"/>
    <property type="evidence" value="ECO:0007669"/>
    <property type="project" value="UniProtKB-KW"/>
</dbReference>
<evidence type="ECO:0000256" key="5">
    <source>
        <dbReference type="ARBA" id="ARBA00023136"/>
    </source>
</evidence>
<dbReference type="OrthoDB" id="5391853at2"/>
<dbReference type="AlphaFoldDB" id="A0A0H4PJZ1"/>
<dbReference type="PANTHER" id="PTHR43646:SF2">
    <property type="entry name" value="GLYCOSYLTRANSFERASE 2-LIKE DOMAIN-CONTAINING PROTEIN"/>
    <property type="match status" value="1"/>
</dbReference>
<evidence type="ECO:0000256" key="2">
    <source>
        <dbReference type="ARBA" id="ARBA00022475"/>
    </source>
</evidence>
<dbReference type="RefSeq" id="WP_048643484.1">
    <property type="nucleotide sequence ID" value="NZ_CP012040.1"/>
</dbReference>
<evidence type="ECO:0000256" key="1">
    <source>
        <dbReference type="ARBA" id="ARBA00004236"/>
    </source>
</evidence>
<keyword evidence="3" id="KW-0328">Glycosyltransferase</keyword>
<dbReference type="KEGG" id="camu:CA2015_4010"/>
<dbReference type="SUPFAM" id="SSF53448">
    <property type="entry name" value="Nucleotide-diphospho-sugar transferases"/>
    <property type="match status" value="1"/>
</dbReference>
<accession>A0A0H4PJZ1</accession>
<organism evidence="6 7">
    <name type="scientific">Cyclobacterium amurskyense</name>
    <dbReference type="NCBI Taxonomy" id="320787"/>
    <lineage>
        <taxon>Bacteria</taxon>
        <taxon>Pseudomonadati</taxon>
        <taxon>Bacteroidota</taxon>
        <taxon>Cytophagia</taxon>
        <taxon>Cytophagales</taxon>
        <taxon>Cyclobacteriaceae</taxon>
        <taxon>Cyclobacterium</taxon>
    </lineage>
</organism>
<keyword evidence="5" id="KW-0472">Membrane</keyword>
<evidence type="ECO:0000313" key="6">
    <source>
        <dbReference type="EMBL" id="AKP53370.1"/>
    </source>
</evidence>
<gene>
    <name evidence="6" type="ORF">CA2015_4010</name>
</gene>
<dbReference type="GO" id="GO:0005886">
    <property type="term" value="C:plasma membrane"/>
    <property type="evidence" value="ECO:0007669"/>
    <property type="project" value="UniProtKB-SubCell"/>
</dbReference>
<proteinExistence type="predicted"/>
<dbReference type="InterPro" id="IPR029044">
    <property type="entry name" value="Nucleotide-diphossugar_trans"/>
</dbReference>
<dbReference type="PANTHER" id="PTHR43646">
    <property type="entry name" value="GLYCOSYLTRANSFERASE"/>
    <property type="match status" value="1"/>
</dbReference>
<protein>
    <submittedName>
        <fullName evidence="6">Glycosyl transferase family 2</fullName>
    </submittedName>
</protein>
<keyword evidence="2" id="KW-1003">Cell membrane</keyword>
<dbReference type="STRING" id="320787.CA2015_4010"/>
<evidence type="ECO:0000256" key="3">
    <source>
        <dbReference type="ARBA" id="ARBA00022676"/>
    </source>
</evidence>
<comment type="subcellular location">
    <subcellularLocation>
        <location evidence="1">Cell membrane</location>
    </subcellularLocation>
</comment>
<evidence type="ECO:0000256" key="4">
    <source>
        <dbReference type="ARBA" id="ARBA00022679"/>
    </source>
</evidence>
<dbReference type="Gene3D" id="3.90.550.10">
    <property type="entry name" value="Spore Coat Polysaccharide Biosynthesis Protein SpsA, Chain A"/>
    <property type="match status" value="1"/>
</dbReference>
<sequence length="426" mass="48864">MAQGIAKITDNYVHRFNVNKAYFQDLPPDELSLIVVIPAFKEPDILPTLKSLEQCKAPQGKVELIIVVNAAENVGLEDLKTNQNTVDQIKFWEKSLLSNVFTIKIIREEQLPKKFAGAGLARKIGMDEALRRWSILPKNGPILCLDADCTVSETYLVSAEKAFSNPLIQLAHFQFEHFYLQEKDAFLRNGIIQYELHLRYHIQGLKWAGYPNAKHTVGSCMAVRASSYAKSGGMNRRKAGEDFYFMHKLLPVCQFTYLEAVVYPSCRSSDRVPFGTGRAQLEFLDSGVQIRNTYHPDTYICLKKFFDLVPSLFNSDQVIENVPDELKKFLLEQHFESRVKDIKSQSSSLKIFIKNFWQWMDGFMVLKMTHYLRDSYFPEQAIDIAANSLIKILEESQSTLSLTELLTKFKQLDLDYFSDGLTMMET</sequence>
<keyword evidence="4 6" id="KW-0808">Transferase</keyword>
<name>A0A0H4PJZ1_9BACT</name>
<keyword evidence="7" id="KW-1185">Reference proteome</keyword>
<evidence type="ECO:0000313" key="7">
    <source>
        <dbReference type="Proteomes" id="UP000036520"/>
    </source>
</evidence>